<evidence type="ECO:0000313" key="6">
    <source>
        <dbReference type="Proteomes" id="UP000292052"/>
    </source>
</evidence>
<dbReference type="OrthoDB" id="65569at2759"/>
<evidence type="ECO:0000256" key="1">
    <source>
        <dbReference type="ARBA" id="ARBA00010838"/>
    </source>
</evidence>
<dbReference type="Proteomes" id="UP000292052">
    <property type="component" value="Unassembled WGS sequence"/>
</dbReference>
<organism evidence="5 6">
    <name type="scientific">Asbolus verrucosus</name>
    <name type="common">Desert ironclad beetle</name>
    <dbReference type="NCBI Taxonomy" id="1661398"/>
    <lineage>
        <taxon>Eukaryota</taxon>
        <taxon>Metazoa</taxon>
        <taxon>Ecdysozoa</taxon>
        <taxon>Arthropoda</taxon>
        <taxon>Hexapoda</taxon>
        <taxon>Insecta</taxon>
        <taxon>Pterygota</taxon>
        <taxon>Neoptera</taxon>
        <taxon>Endopterygota</taxon>
        <taxon>Coleoptera</taxon>
        <taxon>Polyphaga</taxon>
        <taxon>Cucujiformia</taxon>
        <taxon>Tenebrionidae</taxon>
        <taxon>Pimeliinae</taxon>
        <taxon>Asbolus</taxon>
    </lineage>
</organism>
<dbReference type="STRING" id="1661398.A0A482V3X5"/>
<dbReference type="Pfam" id="PF00232">
    <property type="entry name" value="Glyco_hydro_1"/>
    <property type="match status" value="1"/>
</dbReference>
<dbReference type="PANTHER" id="PTHR10353:SF36">
    <property type="entry name" value="LP05116P"/>
    <property type="match status" value="1"/>
</dbReference>
<dbReference type="InterPro" id="IPR017853">
    <property type="entry name" value="GH"/>
</dbReference>
<evidence type="ECO:0000256" key="3">
    <source>
        <dbReference type="ARBA" id="ARBA00023295"/>
    </source>
</evidence>
<dbReference type="PANTHER" id="PTHR10353">
    <property type="entry name" value="GLYCOSYL HYDROLASE"/>
    <property type="match status" value="1"/>
</dbReference>
<evidence type="ECO:0000256" key="2">
    <source>
        <dbReference type="ARBA" id="ARBA00022801"/>
    </source>
</evidence>
<name>A0A482V3X5_ASBVE</name>
<feature type="non-terminal residue" evidence="5">
    <location>
        <position position="358"/>
    </location>
</feature>
<comment type="caution">
    <text evidence="5">The sequence shown here is derived from an EMBL/GenBank/DDBJ whole genome shotgun (WGS) entry which is preliminary data.</text>
</comment>
<dbReference type="Gene3D" id="3.20.20.80">
    <property type="entry name" value="Glycosidases"/>
    <property type="match status" value="1"/>
</dbReference>
<proteinExistence type="inferred from homology"/>
<reference evidence="5 6" key="1">
    <citation type="submission" date="2017-03" db="EMBL/GenBank/DDBJ databases">
        <title>Genome of the blue death feigning beetle - Asbolus verrucosus.</title>
        <authorList>
            <person name="Rider S.D."/>
        </authorList>
    </citation>
    <scope>NUCLEOTIDE SEQUENCE [LARGE SCALE GENOMIC DNA]</scope>
    <source>
        <strain evidence="5">Butters</strain>
        <tissue evidence="5">Head and leg muscle</tissue>
    </source>
</reference>
<dbReference type="AlphaFoldDB" id="A0A482V3X5"/>
<keyword evidence="2" id="KW-0378">Hydrolase</keyword>
<comment type="similarity">
    <text evidence="1 4">Belongs to the glycosyl hydrolase 1 family.</text>
</comment>
<dbReference type="SUPFAM" id="SSF51445">
    <property type="entry name" value="(Trans)glycosidases"/>
    <property type="match status" value="1"/>
</dbReference>
<dbReference type="EMBL" id="QDEB01135107">
    <property type="protein sequence ID" value="RZB38654.1"/>
    <property type="molecule type" value="Genomic_DNA"/>
</dbReference>
<sequence>MFHWDLPQALHEEIGGWLDRRIIDYFVDYARVLFQNFGDRVKIWMTFNEILQICERGYSDGNFAPFISNPGIGGYECTHIVLLAHGRTYRMYNEEFRASQNGQIGMAIDSYWHEPNYPDRETDQAAAEFSLQMNYGWFVHPVFVGNYPQPMIDRVREVSLSEGFEKSRLPEFTQEEIDMLHGSYDFMGLNQYSADKCYWAEDGAGSHPSHWADVGVIGYQEDDWWKGVPWGLRKLLVWIKDNFSNPPILITENGHAQDGLEDYDRANYHKGYLTELLKAIHEEGCNVIGYTAWALMDNFEWRGGYTIRMGLFYVDFDDPNRARSRKLSSYVYNNIITTRHVDWDYYPDWPPTVEWKSN</sequence>
<evidence type="ECO:0000256" key="4">
    <source>
        <dbReference type="RuleBase" id="RU003690"/>
    </source>
</evidence>
<dbReference type="InterPro" id="IPR001360">
    <property type="entry name" value="Glyco_hydro_1"/>
</dbReference>
<protein>
    <submittedName>
        <fullName evidence="5">Glyco hydro 1 domain containing protein</fullName>
    </submittedName>
</protein>
<accession>A0A482V3X5</accession>
<dbReference type="GO" id="GO:0005975">
    <property type="term" value="P:carbohydrate metabolic process"/>
    <property type="evidence" value="ECO:0007669"/>
    <property type="project" value="InterPro"/>
</dbReference>
<dbReference type="PRINTS" id="PR00131">
    <property type="entry name" value="GLHYDRLASE1"/>
</dbReference>
<dbReference type="GO" id="GO:0008422">
    <property type="term" value="F:beta-glucosidase activity"/>
    <property type="evidence" value="ECO:0007669"/>
    <property type="project" value="TreeGrafter"/>
</dbReference>
<evidence type="ECO:0000313" key="5">
    <source>
        <dbReference type="EMBL" id="RZB38654.1"/>
    </source>
</evidence>
<keyword evidence="3" id="KW-0326">Glycosidase</keyword>
<gene>
    <name evidence="5" type="ORF">BDFB_004610</name>
</gene>
<keyword evidence="6" id="KW-1185">Reference proteome</keyword>